<keyword evidence="4" id="KW-0325">Glycoprotein</keyword>
<dbReference type="InterPro" id="IPR001846">
    <property type="entry name" value="VWF_type-D"/>
</dbReference>
<dbReference type="GO" id="GO:0005615">
    <property type="term" value="C:extracellular space"/>
    <property type="evidence" value="ECO:0007669"/>
    <property type="project" value="TreeGrafter"/>
</dbReference>
<evidence type="ECO:0000256" key="3">
    <source>
        <dbReference type="ARBA" id="ARBA00023157"/>
    </source>
</evidence>
<dbReference type="SMART" id="SM00181">
    <property type="entry name" value="EGF"/>
    <property type="match status" value="8"/>
</dbReference>
<dbReference type="Pfam" id="PF12947">
    <property type="entry name" value="EGF_3"/>
    <property type="match status" value="1"/>
</dbReference>
<feature type="domain" description="VWFC" evidence="7">
    <location>
        <begin position="789"/>
        <end position="861"/>
    </location>
</feature>
<dbReference type="InterPro" id="IPR002919">
    <property type="entry name" value="TIL_dom"/>
</dbReference>
<dbReference type="PROSITE" id="PS51233">
    <property type="entry name" value="VWFD"/>
    <property type="match status" value="4"/>
</dbReference>
<dbReference type="PROSITE" id="PS50184">
    <property type="entry name" value="VWFC_2"/>
    <property type="match status" value="1"/>
</dbReference>
<feature type="disulfide bond" evidence="5">
    <location>
        <begin position="92"/>
        <end position="101"/>
    </location>
</feature>
<feature type="disulfide bond" evidence="5">
    <location>
        <begin position="1333"/>
        <end position="1342"/>
    </location>
</feature>
<evidence type="ECO:0000256" key="1">
    <source>
        <dbReference type="ARBA" id="ARBA00022536"/>
    </source>
</evidence>
<evidence type="ECO:0000259" key="6">
    <source>
        <dbReference type="PROSITE" id="PS50026"/>
    </source>
</evidence>
<evidence type="ECO:0000259" key="7">
    <source>
        <dbReference type="PROSITE" id="PS50184"/>
    </source>
</evidence>
<feature type="domain" description="VWFD" evidence="8">
    <location>
        <begin position="894"/>
        <end position="1076"/>
    </location>
</feature>
<dbReference type="OrthoDB" id="6236007at2759"/>
<proteinExistence type="predicted"/>
<dbReference type="GO" id="GO:0031012">
    <property type="term" value="C:extracellular matrix"/>
    <property type="evidence" value="ECO:0007669"/>
    <property type="project" value="TreeGrafter"/>
</dbReference>
<dbReference type="Pfam" id="PF12714">
    <property type="entry name" value="TILa"/>
    <property type="match status" value="2"/>
</dbReference>
<feature type="domain" description="VWFD" evidence="8">
    <location>
        <begin position="1347"/>
        <end position="1535"/>
    </location>
</feature>
<dbReference type="CDD" id="cd00054">
    <property type="entry name" value="EGF_CA"/>
    <property type="match status" value="1"/>
</dbReference>
<dbReference type="CDD" id="cd19941">
    <property type="entry name" value="TIL"/>
    <property type="match status" value="4"/>
</dbReference>
<feature type="domain" description="EGF-like" evidence="6">
    <location>
        <begin position="499"/>
        <end position="539"/>
    </location>
</feature>
<feature type="domain" description="EGF-like" evidence="6">
    <location>
        <begin position="817"/>
        <end position="856"/>
    </location>
</feature>
<organism evidence="9 10">
    <name type="scientific">Stichopus japonicus</name>
    <name type="common">Sea cucumber</name>
    <dbReference type="NCBI Taxonomy" id="307972"/>
    <lineage>
        <taxon>Eukaryota</taxon>
        <taxon>Metazoa</taxon>
        <taxon>Echinodermata</taxon>
        <taxon>Eleutherozoa</taxon>
        <taxon>Echinozoa</taxon>
        <taxon>Holothuroidea</taxon>
        <taxon>Aspidochirotacea</taxon>
        <taxon>Aspidochirotida</taxon>
        <taxon>Stichopodidae</taxon>
        <taxon>Apostichopus</taxon>
    </lineage>
</organism>
<keyword evidence="3 5" id="KW-1015">Disulfide bond</keyword>
<dbReference type="SMART" id="SM00179">
    <property type="entry name" value="EGF_CA"/>
    <property type="match status" value="1"/>
</dbReference>
<evidence type="ECO:0000256" key="2">
    <source>
        <dbReference type="ARBA" id="ARBA00022737"/>
    </source>
</evidence>
<dbReference type="STRING" id="307972.A0A2G8L8C8"/>
<dbReference type="InterPro" id="IPR001007">
    <property type="entry name" value="VWF_dom"/>
</dbReference>
<dbReference type="InterPro" id="IPR001881">
    <property type="entry name" value="EGF-like_Ca-bd_dom"/>
</dbReference>
<dbReference type="SUPFAM" id="SSF57567">
    <property type="entry name" value="Serine protease inhibitors"/>
    <property type="match status" value="4"/>
</dbReference>
<comment type="caution">
    <text evidence="9">The sequence shown here is derived from an EMBL/GenBank/DDBJ whole genome shotgun (WGS) entry which is preliminary data.</text>
</comment>
<keyword evidence="10" id="KW-1185">Reference proteome</keyword>
<dbReference type="Pfam" id="PF01826">
    <property type="entry name" value="TIL"/>
    <property type="match status" value="4"/>
</dbReference>
<dbReference type="FunFam" id="2.10.25.10:FF:000055">
    <property type="entry name" value="alpha-tectorin isoform X1"/>
    <property type="match status" value="1"/>
</dbReference>
<feature type="disulfide bond" evidence="5">
    <location>
        <begin position="529"/>
        <end position="538"/>
    </location>
</feature>
<dbReference type="PROSITE" id="PS50026">
    <property type="entry name" value="EGF_3"/>
    <property type="match status" value="4"/>
</dbReference>
<dbReference type="PROSITE" id="PS00022">
    <property type="entry name" value="EGF_1"/>
    <property type="match status" value="3"/>
</dbReference>
<evidence type="ECO:0000313" key="10">
    <source>
        <dbReference type="Proteomes" id="UP000230750"/>
    </source>
</evidence>
<name>A0A2G8L8C8_STIJA</name>
<dbReference type="SMART" id="SM00216">
    <property type="entry name" value="VWD"/>
    <property type="match status" value="3"/>
</dbReference>
<evidence type="ECO:0000259" key="8">
    <source>
        <dbReference type="PROSITE" id="PS51233"/>
    </source>
</evidence>
<dbReference type="InterPro" id="IPR000742">
    <property type="entry name" value="EGF"/>
</dbReference>
<protein>
    <submittedName>
        <fullName evidence="9">Putative IgGFc-binding protein</fullName>
    </submittedName>
</protein>
<dbReference type="PANTHER" id="PTHR11339">
    <property type="entry name" value="EXTRACELLULAR MATRIX GLYCOPROTEIN RELATED"/>
    <property type="match status" value="1"/>
</dbReference>
<evidence type="ECO:0000256" key="4">
    <source>
        <dbReference type="ARBA" id="ARBA00023180"/>
    </source>
</evidence>
<dbReference type="PANTHER" id="PTHR11339:SF409">
    <property type="match status" value="1"/>
</dbReference>
<dbReference type="Pfam" id="PF00094">
    <property type="entry name" value="VWD"/>
    <property type="match status" value="4"/>
</dbReference>
<accession>A0A2G8L8C8</accession>
<gene>
    <name evidence="9" type="ORF">BSL78_06588</name>
</gene>
<keyword evidence="2" id="KW-0677">Repeat</keyword>
<feature type="domain" description="EGF-like" evidence="6">
    <location>
        <begin position="65"/>
        <end position="102"/>
    </location>
</feature>
<feature type="domain" description="VWFD" evidence="8">
    <location>
        <begin position="106"/>
        <end position="286"/>
    </location>
</feature>
<keyword evidence="1 5" id="KW-0245">EGF-like domain</keyword>
<dbReference type="Proteomes" id="UP000230750">
    <property type="component" value="Unassembled WGS sequence"/>
</dbReference>
<sequence>MKQLGSQWIRAGCQEKCVCTLNDQGDAIAECVGYLCSANAICDVENGRRSCVCRPGFFGNGLSCLPSQCNVNQCSNGGTCQDRPFGNFRCICPPGTFGELCEQGGALCYVYGDPHIETFDGVMYNFQGVCEYSLVRPCGSANTPFTITGTFESVPTTQLSVLTAVTITLNPGLLRELVFELTRTQVLLNSVPVNSLPYYSFIDDVEILFSGDDLWFRSEFFNVRWDRSSKAVIEMRDNFQATGICGLCGNFDNNPGNEFITLGGQQVTTPEEFGNSFRVTICSLASAAPADPCLTNLNNVPLADLYCGIITDPFGPFVNCPMVTRSLAYSECRGDICLTGVLEKSCSIIDVLVDRCLVAIGGPPIDWRPDSNFDCPVNCPPGSSFNNCVNVCTQSCTSSLIPQTDCNYPCVPGCECDRPGDVFQDWQCIPASQCGCSDPNGNYVQLGGTYLTNSCTNECTCTTSGFPDCVAFQCQPNAICGTNFDQSEVCACQDGFIPDGPDCIPDPCNGRSCTDGTCVNVEQVTYCVCPEGTSGDDCEIVLETCYSFGDPHFDTFDGAIYDYNGACSYILAASTSGPESFQVIQHNERVPNEVTSISNGITVTFPPHWSTVWSGEISANAFGNQWLVGSIPCSSNGFEGVNDPPASPCPVESTDPLNSDSQARCFRILQGDLSSCNLGAVTFALVTCRQDVCAKQGAVRSECSAFTYAAESCASGGFDTGNWRGGICAISCPGLSQFNPLATACPETCFDLLTNNESPCTLAPREGCECPTGLLWSADACVPPENCGCVSNGVYFTLGETYYTSSCQQQCTCLGVQGIVCNPVQCDPDATCILGDDGRPSCVCNPGLEGDGQNCDAGDCPLGCGTGQCGDQNGFISCICPEPFYGPTCALTRSSCEFRGDPHYKSFDGRRFDFQGECSYTLMNFNAPMFPNVPSVTVSATNEPYFNGASTTREVIIEFNPLDDGDTIMLLQGRVVTVNGNVVDPPFIGDQYEIVDSFGLVRLITNFGLEVEWNGVYDGVIYVDDIYQGQPIIGLCGRFDGNPGNDFSNQFGALLADANAFGAAWRNNDIAPISCTETLEPVNPCDSNPLLQVQAVQICQIIQDTNGPFGDCIMALGSVEVLALYNNCLYDTCFTLPDTTDPSICGSITTFAQQCQRAGVNIAGWRASLSVADLCDPECPSGAIFSDCTSACPRTCRDLISNADPTCNTPCVEGCECSPGLVWQGGICVPESQCGCFDPLTNQFYAPGRTFLQPGCSQQCLCQPGGMLDCTMAANCHCAAECNLVGNAYECVCPFPFFGDGFTCSVNPCVMNDPCIPPAICQATSTGATYCSCPPGSFGNDCQLTSGECWAIEGELFVAYDGEVLPFYDQCEYRLTGTCSQTVSNAFDVRITLSDDPNTSMFQNANQISSITVNAGTETVVVTRIDSPPSFTINGMEYTVVQLGDLEIVAWRLLDRVIVFLSRGVIISFTQTSVQVTVSAEFTNQLCGICGDMDGIINDNSAVFTPLATCATITANNPCEDLDASSVTIVQTRCGEILAGPPLSNCPLTLMSQCLAAGCANFPEPAAICAFVDIADKLCQGSPPLITDFPYCVPDCGPFALFSTDIATCERTCNDPFPLPTCPVTPMSGCQCDAGRILNNVGACVLPAQCGCLQLSVYYEVSA</sequence>
<dbReference type="SMART" id="SM00832">
    <property type="entry name" value="C8"/>
    <property type="match status" value="1"/>
</dbReference>
<dbReference type="InterPro" id="IPR036084">
    <property type="entry name" value="Ser_inhib-like_sf"/>
</dbReference>
<dbReference type="InterPro" id="IPR025615">
    <property type="entry name" value="TILa_dom"/>
</dbReference>
<dbReference type="InterPro" id="IPR014853">
    <property type="entry name" value="VWF/SSPO/ZAN-like_Cys-rich_dom"/>
</dbReference>
<dbReference type="EMBL" id="MRZV01000173">
    <property type="protein sequence ID" value="PIK56519.1"/>
    <property type="molecule type" value="Genomic_DNA"/>
</dbReference>
<dbReference type="Pfam" id="PF00008">
    <property type="entry name" value="EGF"/>
    <property type="match status" value="1"/>
</dbReference>
<dbReference type="GO" id="GO:0005509">
    <property type="term" value="F:calcium ion binding"/>
    <property type="evidence" value="ECO:0007669"/>
    <property type="project" value="InterPro"/>
</dbReference>
<evidence type="ECO:0000313" key="9">
    <source>
        <dbReference type="EMBL" id="PIK56519.1"/>
    </source>
</evidence>
<feature type="domain" description="EGF-like" evidence="6">
    <location>
        <begin position="1305"/>
        <end position="1343"/>
    </location>
</feature>
<comment type="caution">
    <text evidence="5">Lacks conserved residue(s) required for the propagation of feature annotation.</text>
</comment>
<feature type="domain" description="VWFD" evidence="8">
    <location>
        <begin position="543"/>
        <end position="608"/>
    </location>
</feature>
<evidence type="ECO:0000256" key="5">
    <source>
        <dbReference type="PROSITE-ProRule" id="PRU00076"/>
    </source>
</evidence>
<dbReference type="Gene3D" id="2.10.25.10">
    <property type="entry name" value="Laminin"/>
    <property type="match status" value="7"/>
</dbReference>
<dbReference type="Pfam" id="PF08742">
    <property type="entry name" value="C8"/>
    <property type="match status" value="1"/>
</dbReference>
<reference evidence="9 10" key="1">
    <citation type="journal article" date="2017" name="PLoS Biol.">
        <title>The sea cucumber genome provides insights into morphological evolution and visceral regeneration.</title>
        <authorList>
            <person name="Zhang X."/>
            <person name="Sun L."/>
            <person name="Yuan J."/>
            <person name="Sun Y."/>
            <person name="Gao Y."/>
            <person name="Zhang L."/>
            <person name="Li S."/>
            <person name="Dai H."/>
            <person name="Hamel J.F."/>
            <person name="Liu C."/>
            <person name="Yu Y."/>
            <person name="Liu S."/>
            <person name="Lin W."/>
            <person name="Guo K."/>
            <person name="Jin S."/>
            <person name="Xu P."/>
            <person name="Storey K.B."/>
            <person name="Huan P."/>
            <person name="Zhang T."/>
            <person name="Zhou Y."/>
            <person name="Zhang J."/>
            <person name="Lin C."/>
            <person name="Li X."/>
            <person name="Xing L."/>
            <person name="Huo D."/>
            <person name="Sun M."/>
            <person name="Wang L."/>
            <person name="Mercier A."/>
            <person name="Li F."/>
            <person name="Yang H."/>
            <person name="Xiang J."/>
        </authorList>
    </citation>
    <scope>NUCLEOTIDE SEQUENCE [LARGE SCALE GENOMIC DNA]</scope>
    <source>
        <strain evidence="9">Shaxun</strain>
        <tissue evidence="9">Muscle</tissue>
    </source>
</reference>
<dbReference type="SUPFAM" id="SSF57196">
    <property type="entry name" value="EGF/Laminin"/>
    <property type="match status" value="1"/>
</dbReference>
<dbReference type="InterPro" id="IPR024731">
    <property type="entry name" value="NELL2-like_EGF"/>
</dbReference>
<dbReference type="InterPro" id="IPR050780">
    <property type="entry name" value="Mucin_vWF_Thrombospondin_sf"/>
</dbReference>